<organism evidence="1 2">
    <name type="scientific">Datura stramonium</name>
    <name type="common">Jimsonweed</name>
    <name type="synonym">Common thornapple</name>
    <dbReference type="NCBI Taxonomy" id="4076"/>
    <lineage>
        <taxon>Eukaryota</taxon>
        <taxon>Viridiplantae</taxon>
        <taxon>Streptophyta</taxon>
        <taxon>Embryophyta</taxon>
        <taxon>Tracheophyta</taxon>
        <taxon>Spermatophyta</taxon>
        <taxon>Magnoliopsida</taxon>
        <taxon>eudicotyledons</taxon>
        <taxon>Gunneridae</taxon>
        <taxon>Pentapetalae</taxon>
        <taxon>asterids</taxon>
        <taxon>lamiids</taxon>
        <taxon>Solanales</taxon>
        <taxon>Solanaceae</taxon>
        <taxon>Solanoideae</taxon>
        <taxon>Datureae</taxon>
        <taxon>Datura</taxon>
    </lineage>
</organism>
<name>A0ABS8UZ96_DATST</name>
<feature type="non-terminal residue" evidence="1">
    <location>
        <position position="1"/>
    </location>
</feature>
<evidence type="ECO:0000313" key="1">
    <source>
        <dbReference type="EMBL" id="MCD9639460.1"/>
    </source>
</evidence>
<keyword evidence="2" id="KW-1185">Reference proteome</keyword>
<dbReference type="Proteomes" id="UP000823775">
    <property type="component" value="Unassembled WGS sequence"/>
</dbReference>
<feature type="non-terminal residue" evidence="1">
    <location>
        <position position="80"/>
    </location>
</feature>
<dbReference type="EMBL" id="JACEIK010002918">
    <property type="protein sequence ID" value="MCD9639460.1"/>
    <property type="molecule type" value="Genomic_DNA"/>
</dbReference>
<proteinExistence type="predicted"/>
<protein>
    <submittedName>
        <fullName evidence="1">Uncharacterized protein</fullName>
    </submittedName>
</protein>
<evidence type="ECO:0000313" key="2">
    <source>
        <dbReference type="Proteomes" id="UP000823775"/>
    </source>
</evidence>
<comment type="caution">
    <text evidence="1">The sequence shown here is derived from an EMBL/GenBank/DDBJ whole genome shotgun (WGS) entry which is preliminary data.</text>
</comment>
<reference evidence="1 2" key="1">
    <citation type="journal article" date="2021" name="BMC Genomics">
        <title>Datura genome reveals duplications of psychoactive alkaloid biosynthetic genes and high mutation rate following tissue culture.</title>
        <authorList>
            <person name="Rajewski A."/>
            <person name="Carter-House D."/>
            <person name="Stajich J."/>
            <person name="Litt A."/>
        </authorList>
    </citation>
    <scope>NUCLEOTIDE SEQUENCE [LARGE SCALE GENOMIC DNA]</scope>
    <source>
        <strain evidence="1">AR-01</strain>
    </source>
</reference>
<accession>A0ABS8UZ96</accession>
<gene>
    <name evidence="1" type="ORF">HAX54_024014</name>
</gene>
<sequence>LMLECNFEEMGTTTIGYSRSESGKTLVRVKNSLETPFASITTSYRHFADRDRLADESPDGNFLPSVTPLSAVVVCISPST</sequence>